<feature type="compositionally biased region" description="Polar residues" evidence="1">
    <location>
        <begin position="502"/>
        <end position="514"/>
    </location>
</feature>
<dbReference type="EMBL" id="BFEA01000433">
    <property type="protein sequence ID" value="GBG83245.1"/>
    <property type="molecule type" value="Genomic_DNA"/>
</dbReference>
<protein>
    <submittedName>
        <fullName evidence="2">Uncharacterized protein</fullName>
    </submittedName>
</protein>
<organism evidence="2 3">
    <name type="scientific">Chara braunii</name>
    <name type="common">Braun's stonewort</name>
    <dbReference type="NCBI Taxonomy" id="69332"/>
    <lineage>
        <taxon>Eukaryota</taxon>
        <taxon>Viridiplantae</taxon>
        <taxon>Streptophyta</taxon>
        <taxon>Charophyceae</taxon>
        <taxon>Charales</taxon>
        <taxon>Characeae</taxon>
        <taxon>Chara</taxon>
    </lineage>
</organism>
<proteinExistence type="predicted"/>
<dbReference type="AlphaFoldDB" id="A0A388LLZ1"/>
<keyword evidence="3" id="KW-1185">Reference proteome</keyword>
<sequence>MLRLSVQQKPTFTPNGWYTDLVQGAQSWLDNFKAPSRPAQTLIALANPVVLEFVRANSFDVSPPYPPLLSILRFNDWADLIWAASYDATSFPQVTRDFVERAKDMVDGDILTHVSIVDELALKEKVFVDLWGAKSAFHDGLVTVPVTESYESDSDCDGLDLAEEEKRFHAAELAKTQQGLSSGIAKDKRKSVSKYMRNVFLPLAPSRWIESESAGLNDKVWELETINHSAPISIRAYQLLASITEAEMDFCLEKALNEDTELIKGPYPFGPDAMDLPSVGQFDRSKCSVSGSQLQIRSFCAARSPDVISELKRIWNVGRPFLKCRCIEEGKEDCKTTITWFDHILWYLLANIDFLYSAAPSLRARIRVLRNLLKKKWRAPVLASIVFSHMRRIMAQMAENVISNPCRRQGTIHDVPAIMARKFPRKMAVLILPDKYIKSPARKRKVQETDKRPTKRQSNTLLSYYVRPSGMGAQQDQGLGGGQQVADLASPNMSSDDIAIQDTPQSSVVTVQSEHVNSVVGKQLRRNPRN</sequence>
<name>A0A388LLZ1_CHABU</name>
<evidence type="ECO:0000313" key="3">
    <source>
        <dbReference type="Proteomes" id="UP000265515"/>
    </source>
</evidence>
<gene>
    <name evidence="2" type="ORF">CBR_g36860</name>
</gene>
<dbReference type="Proteomes" id="UP000265515">
    <property type="component" value="Unassembled WGS sequence"/>
</dbReference>
<dbReference type="Gramene" id="GBG83245">
    <property type="protein sequence ID" value="GBG83245"/>
    <property type="gene ID" value="CBR_g36860"/>
</dbReference>
<feature type="region of interest" description="Disordered" evidence="1">
    <location>
        <begin position="441"/>
        <end position="514"/>
    </location>
</feature>
<accession>A0A388LLZ1</accession>
<evidence type="ECO:0000256" key="1">
    <source>
        <dbReference type="SAM" id="MobiDB-lite"/>
    </source>
</evidence>
<comment type="caution">
    <text evidence="2">The sequence shown here is derived from an EMBL/GenBank/DDBJ whole genome shotgun (WGS) entry which is preliminary data.</text>
</comment>
<evidence type="ECO:0000313" key="2">
    <source>
        <dbReference type="EMBL" id="GBG83245.1"/>
    </source>
</evidence>
<reference evidence="2 3" key="1">
    <citation type="journal article" date="2018" name="Cell">
        <title>The Chara Genome: Secondary Complexity and Implications for Plant Terrestrialization.</title>
        <authorList>
            <person name="Nishiyama T."/>
            <person name="Sakayama H."/>
            <person name="Vries J.D."/>
            <person name="Buschmann H."/>
            <person name="Saint-Marcoux D."/>
            <person name="Ullrich K.K."/>
            <person name="Haas F.B."/>
            <person name="Vanderstraeten L."/>
            <person name="Becker D."/>
            <person name="Lang D."/>
            <person name="Vosolsobe S."/>
            <person name="Rombauts S."/>
            <person name="Wilhelmsson P.K.I."/>
            <person name="Janitza P."/>
            <person name="Kern R."/>
            <person name="Heyl A."/>
            <person name="Rumpler F."/>
            <person name="Villalobos L.I.A.C."/>
            <person name="Clay J.M."/>
            <person name="Skokan R."/>
            <person name="Toyoda A."/>
            <person name="Suzuki Y."/>
            <person name="Kagoshima H."/>
            <person name="Schijlen E."/>
            <person name="Tajeshwar N."/>
            <person name="Catarino B."/>
            <person name="Hetherington A.J."/>
            <person name="Saltykova A."/>
            <person name="Bonnot C."/>
            <person name="Breuninger H."/>
            <person name="Symeonidi A."/>
            <person name="Radhakrishnan G.V."/>
            <person name="Van Nieuwerburgh F."/>
            <person name="Deforce D."/>
            <person name="Chang C."/>
            <person name="Karol K.G."/>
            <person name="Hedrich R."/>
            <person name="Ulvskov P."/>
            <person name="Glockner G."/>
            <person name="Delwiche C.F."/>
            <person name="Petrasek J."/>
            <person name="Van de Peer Y."/>
            <person name="Friml J."/>
            <person name="Beilby M."/>
            <person name="Dolan L."/>
            <person name="Kohara Y."/>
            <person name="Sugano S."/>
            <person name="Fujiyama A."/>
            <person name="Delaux P.-M."/>
            <person name="Quint M."/>
            <person name="TheiBen G."/>
            <person name="Hagemann M."/>
            <person name="Harholt J."/>
            <person name="Dunand C."/>
            <person name="Zachgo S."/>
            <person name="Langdale J."/>
            <person name="Maumus F."/>
            <person name="Straeten D.V.D."/>
            <person name="Gould S.B."/>
            <person name="Rensing S.A."/>
        </authorList>
    </citation>
    <scope>NUCLEOTIDE SEQUENCE [LARGE SCALE GENOMIC DNA]</scope>
    <source>
        <strain evidence="2 3">S276</strain>
    </source>
</reference>